<feature type="transmembrane region" description="Helical" evidence="8">
    <location>
        <begin position="74"/>
        <end position="92"/>
    </location>
</feature>
<dbReference type="Pfam" id="PF07291">
    <property type="entry name" value="MauE"/>
    <property type="match status" value="1"/>
</dbReference>
<evidence type="ECO:0000313" key="10">
    <source>
        <dbReference type="EMBL" id="RDD60543.1"/>
    </source>
</evidence>
<protein>
    <recommendedName>
        <fullName evidence="4">Methylamine utilization protein MauE</fullName>
    </recommendedName>
</protein>
<feature type="transmembrane region" description="Helical" evidence="8">
    <location>
        <begin position="113"/>
        <end position="134"/>
    </location>
</feature>
<proteinExistence type="predicted"/>
<feature type="transmembrane region" description="Helical" evidence="8">
    <location>
        <begin position="6"/>
        <end position="25"/>
    </location>
</feature>
<evidence type="ECO:0000256" key="5">
    <source>
        <dbReference type="ARBA" id="ARBA00022692"/>
    </source>
</evidence>
<feature type="domain" description="Methylamine utilisation protein MauE" evidence="9">
    <location>
        <begin position="6"/>
        <end position="133"/>
    </location>
</feature>
<feature type="transmembrane region" description="Helical" evidence="8">
    <location>
        <begin position="146"/>
        <end position="167"/>
    </location>
</feature>
<evidence type="ECO:0000256" key="3">
    <source>
        <dbReference type="ARBA" id="ARBA00004856"/>
    </source>
</evidence>
<gene>
    <name evidence="10" type="ORF">DRB17_17715</name>
</gene>
<dbReference type="AlphaFoldDB" id="A0A369T5D2"/>
<reference evidence="10 11" key="1">
    <citation type="submission" date="2018-07" db="EMBL/GenBank/DDBJ databases">
        <title>Venubactetium sediminum gen. nov., sp. nov., isolated from a marine solar saltern.</title>
        <authorList>
            <person name="Wang S."/>
        </authorList>
    </citation>
    <scope>NUCLEOTIDE SEQUENCE [LARGE SCALE GENOMIC DNA]</scope>
    <source>
        <strain evidence="10 11">WD2A32</strain>
    </source>
</reference>
<dbReference type="EMBL" id="QPMH01000025">
    <property type="protein sequence ID" value="RDD60543.1"/>
    <property type="molecule type" value="Genomic_DNA"/>
</dbReference>
<evidence type="ECO:0000313" key="11">
    <source>
        <dbReference type="Proteomes" id="UP000253941"/>
    </source>
</evidence>
<keyword evidence="11" id="KW-1185">Reference proteome</keyword>
<comment type="pathway">
    <text evidence="3">One-carbon metabolism; methylamine degradation.</text>
</comment>
<evidence type="ECO:0000256" key="2">
    <source>
        <dbReference type="ARBA" id="ARBA00004141"/>
    </source>
</evidence>
<comment type="caution">
    <text evidence="10">The sequence shown here is derived from an EMBL/GenBank/DDBJ whole genome shotgun (WGS) entry which is preliminary data.</text>
</comment>
<evidence type="ECO:0000256" key="8">
    <source>
        <dbReference type="SAM" id="Phobius"/>
    </source>
</evidence>
<evidence type="ECO:0000256" key="6">
    <source>
        <dbReference type="ARBA" id="ARBA00022989"/>
    </source>
</evidence>
<comment type="subcellular location">
    <subcellularLocation>
        <location evidence="2">Membrane</location>
        <topology evidence="2">Multi-pass membrane protein</topology>
    </subcellularLocation>
</comment>
<keyword evidence="6 8" id="KW-1133">Transmembrane helix</keyword>
<keyword evidence="5 8" id="KW-0812">Transmembrane</keyword>
<comment type="function">
    <text evidence="1">May be specifically involved in the processing, transport, and/or maturation of the MADH beta-subunit.</text>
</comment>
<dbReference type="Proteomes" id="UP000253941">
    <property type="component" value="Unassembled WGS sequence"/>
</dbReference>
<dbReference type="GO" id="GO:0016020">
    <property type="term" value="C:membrane"/>
    <property type="evidence" value="ECO:0007669"/>
    <property type="project" value="UniProtKB-SubCell"/>
</dbReference>
<dbReference type="UniPathway" id="UPA00895"/>
<evidence type="ECO:0000256" key="7">
    <source>
        <dbReference type="ARBA" id="ARBA00023136"/>
    </source>
</evidence>
<evidence type="ECO:0000259" key="9">
    <source>
        <dbReference type="Pfam" id="PF07291"/>
    </source>
</evidence>
<sequence length="179" mass="18979">MLADPTLTWIARLVLALVLGWAAVAKLRSLEEFVGVVGNYRLLPEFLVRPVAYLLPPVELVLAVGLIVPATQTPAAVATAALLVVFALAMIVNIKRGRTQIDCGCFASSLKQYLSWTLVARNLVLVALAALAAVPAGGRMVTWLDLATMVLATVAIAIVYATISRLGSFEPAGGRRKEA</sequence>
<accession>A0A369T5D2</accession>
<evidence type="ECO:0000256" key="1">
    <source>
        <dbReference type="ARBA" id="ARBA00003475"/>
    </source>
</evidence>
<dbReference type="GO" id="GO:0030416">
    <property type="term" value="P:methylamine metabolic process"/>
    <property type="evidence" value="ECO:0007669"/>
    <property type="project" value="InterPro"/>
</dbReference>
<name>A0A369T5D2_9PROT</name>
<dbReference type="InterPro" id="IPR009908">
    <property type="entry name" value="Methylamine_util_MauE"/>
</dbReference>
<feature type="transmembrane region" description="Helical" evidence="8">
    <location>
        <begin position="46"/>
        <end position="68"/>
    </location>
</feature>
<evidence type="ECO:0000256" key="4">
    <source>
        <dbReference type="ARBA" id="ARBA00019078"/>
    </source>
</evidence>
<keyword evidence="7 8" id="KW-0472">Membrane</keyword>
<organism evidence="10 11">
    <name type="scientific">Ferruginivarius sediminum</name>
    <dbReference type="NCBI Taxonomy" id="2661937"/>
    <lineage>
        <taxon>Bacteria</taxon>
        <taxon>Pseudomonadati</taxon>
        <taxon>Pseudomonadota</taxon>
        <taxon>Alphaproteobacteria</taxon>
        <taxon>Rhodospirillales</taxon>
        <taxon>Rhodospirillaceae</taxon>
        <taxon>Ferruginivarius</taxon>
    </lineage>
</organism>